<dbReference type="FunFam" id="2.30.29.30:FF:000039">
    <property type="entry name" value="Tensin 1"/>
    <property type="match status" value="1"/>
</dbReference>
<feature type="compositionally biased region" description="Polar residues" evidence="9">
    <location>
        <begin position="962"/>
        <end position="988"/>
    </location>
</feature>
<accession>M7BFH7</accession>
<feature type="compositionally biased region" description="Basic and acidic residues" evidence="9">
    <location>
        <begin position="944"/>
        <end position="956"/>
    </location>
</feature>
<comment type="similarity">
    <text evidence="2">Belongs to the PTEN phosphatase protein family.</text>
</comment>
<feature type="region of interest" description="Disordered" evidence="9">
    <location>
        <begin position="697"/>
        <end position="759"/>
    </location>
</feature>
<keyword evidence="7 8" id="KW-0727">SH2 domain</keyword>
<dbReference type="CDD" id="cd09927">
    <property type="entry name" value="SH2_Tensin_like"/>
    <property type="match status" value="1"/>
</dbReference>
<evidence type="ECO:0000256" key="1">
    <source>
        <dbReference type="ARBA" id="ARBA00004246"/>
    </source>
</evidence>
<feature type="compositionally biased region" description="Polar residues" evidence="9">
    <location>
        <begin position="916"/>
        <end position="927"/>
    </location>
</feature>
<evidence type="ECO:0000256" key="4">
    <source>
        <dbReference type="ARBA" id="ARBA00022801"/>
    </source>
</evidence>
<evidence type="ECO:0000256" key="5">
    <source>
        <dbReference type="ARBA" id="ARBA00022912"/>
    </source>
</evidence>
<gene>
    <name evidence="13" type="ORF">UY3_08514</name>
</gene>
<dbReference type="PANTHER" id="PTHR45734">
    <property type="entry name" value="TENSIN"/>
    <property type="match status" value="1"/>
</dbReference>
<dbReference type="Gene3D" id="3.30.505.10">
    <property type="entry name" value="SH2 domain"/>
    <property type="match status" value="1"/>
</dbReference>
<dbReference type="Proteomes" id="UP000031443">
    <property type="component" value="Unassembled WGS sequence"/>
</dbReference>
<dbReference type="Pfam" id="PF08416">
    <property type="entry name" value="PTB"/>
    <property type="match status" value="1"/>
</dbReference>
<dbReference type="InterPro" id="IPR014020">
    <property type="entry name" value="Tensin_C2-dom"/>
</dbReference>
<dbReference type="EMBL" id="KB532689">
    <property type="protein sequence ID" value="EMP34345.1"/>
    <property type="molecule type" value="Genomic_DNA"/>
</dbReference>
<feature type="compositionally biased region" description="Polar residues" evidence="9">
    <location>
        <begin position="335"/>
        <end position="352"/>
    </location>
</feature>
<evidence type="ECO:0000259" key="10">
    <source>
        <dbReference type="PROSITE" id="PS50001"/>
    </source>
</evidence>
<keyword evidence="6" id="KW-0965">Cell junction</keyword>
<evidence type="ECO:0000256" key="7">
    <source>
        <dbReference type="ARBA" id="ARBA00022999"/>
    </source>
</evidence>
<comment type="subcellular location">
    <subcellularLocation>
        <location evidence="1">Cell junction</location>
        <location evidence="1">Focal adhesion</location>
    </subcellularLocation>
</comment>
<feature type="compositionally biased region" description="Polar residues" evidence="9">
    <location>
        <begin position="1346"/>
        <end position="1357"/>
    </location>
</feature>
<dbReference type="InterPro" id="IPR035892">
    <property type="entry name" value="C2_domain_sf"/>
</dbReference>
<dbReference type="eggNOG" id="KOG1930">
    <property type="taxonomic scope" value="Eukaryota"/>
</dbReference>
<feature type="compositionally biased region" description="Polar residues" evidence="9">
    <location>
        <begin position="1166"/>
        <end position="1180"/>
    </location>
</feature>
<feature type="region of interest" description="Disordered" evidence="9">
    <location>
        <begin position="912"/>
        <end position="999"/>
    </location>
</feature>
<keyword evidence="3" id="KW-0597">Phosphoprotein</keyword>
<protein>
    <submittedName>
        <fullName evidence="13">Tensin-3</fullName>
    </submittedName>
</protein>
<dbReference type="CDD" id="cd01213">
    <property type="entry name" value="PTB_tensin"/>
    <property type="match status" value="1"/>
</dbReference>
<proteinExistence type="inferred from homology"/>
<feature type="compositionally biased region" description="Polar residues" evidence="9">
    <location>
        <begin position="530"/>
        <end position="553"/>
    </location>
</feature>
<dbReference type="InterPro" id="IPR003595">
    <property type="entry name" value="Tyr_Pase_cat"/>
</dbReference>
<dbReference type="FunFam" id="3.30.505.10:FF:000002">
    <property type="entry name" value="Tensin 1"/>
    <property type="match status" value="1"/>
</dbReference>
<keyword evidence="5" id="KW-0904">Protein phosphatase</keyword>
<dbReference type="PROSITE" id="PS51181">
    <property type="entry name" value="PPASE_TENSIN"/>
    <property type="match status" value="1"/>
</dbReference>
<dbReference type="SMART" id="SM00252">
    <property type="entry name" value="SH2"/>
    <property type="match status" value="1"/>
</dbReference>
<dbReference type="Pfam" id="PF00017">
    <property type="entry name" value="SH2"/>
    <property type="match status" value="1"/>
</dbReference>
<feature type="region of interest" description="Disordered" evidence="9">
    <location>
        <begin position="1063"/>
        <end position="1098"/>
    </location>
</feature>
<dbReference type="Gene3D" id="3.90.190.10">
    <property type="entry name" value="Protein tyrosine phosphatase superfamily"/>
    <property type="match status" value="2"/>
</dbReference>
<evidence type="ECO:0000256" key="8">
    <source>
        <dbReference type="PROSITE-ProRule" id="PRU00191"/>
    </source>
</evidence>
<dbReference type="SUPFAM" id="SSF49562">
    <property type="entry name" value="C2 domain (Calcium/lipid-binding domain, CaLB)"/>
    <property type="match status" value="1"/>
</dbReference>
<feature type="region of interest" description="Disordered" evidence="9">
    <location>
        <begin position="1271"/>
        <end position="1305"/>
    </location>
</feature>
<reference evidence="14" key="1">
    <citation type="journal article" date="2013" name="Nat. Genet.">
        <title>The draft genomes of soft-shell turtle and green sea turtle yield insights into the development and evolution of the turtle-specific body plan.</title>
        <authorList>
            <person name="Wang Z."/>
            <person name="Pascual-Anaya J."/>
            <person name="Zadissa A."/>
            <person name="Li W."/>
            <person name="Niimura Y."/>
            <person name="Huang Z."/>
            <person name="Li C."/>
            <person name="White S."/>
            <person name="Xiong Z."/>
            <person name="Fang D."/>
            <person name="Wang B."/>
            <person name="Ming Y."/>
            <person name="Chen Y."/>
            <person name="Zheng Y."/>
            <person name="Kuraku S."/>
            <person name="Pignatelli M."/>
            <person name="Herrero J."/>
            <person name="Beal K."/>
            <person name="Nozawa M."/>
            <person name="Li Q."/>
            <person name="Wang J."/>
            <person name="Zhang H."/>
            <person name="Yu L."/>
            <person name="Shigenobu S."/>
            <person name="Wang J."/>
            <person name="Liu J."/>
            <person name="Flicek P."/>
            <person name="Searle S."/>
            <person name="Wang J."/>
            <person name="Kuratani S."/>
            <person name="Yin Y."/>
            <person name="Aken B."/>
            <person name="Zhang G."/>
            <person name="Irie N."/>
        </authorList>
    </citation>
    <scope>NUCLEOTIDE SEQUENCE [LARGE SCALE GENOMIC DNA]</scope>
</reference>
<dbReference type="SUPFAM" id="SSF52799">
    <property type="entry name" value="(Phosphotyrosine protein) phosphatases II"/>
    <property type="match status" value="1"/>
</dbReference>
<dbReference type="GO" id="GO:0004721">
    <property type="term" value="F:phosphoprotein phosphatase activity"/>
    <property type="evidence" value="ECO:0007669"/>
    <property type="project" value="UniProtKB-KW"/>
</dbReference>
<dbReference type="FunFam" id="2.60.40.1110:FF:000002">
    <property type="entry name" value="tensin-1 isoform X2"/>
    <property type="match status" value="1"/>
</dbReference>
<dbReference type="PROSITE" id="PS51182">
    <property type="entry name" value="C2_TENSIN"/>
    <property type="match status" value="1"/>
</dbReference>
<dbReference type="InterPro" id="IPR036860">
    <property type="entry name" value="SH2_dom_sf"/>
</dbReference>
<name>M7BFH7_CHEMY</name>
<dbReference type="SMART" id="SM01326">
    <property type="entry name" value="PTEN_C2"/>
    <property type="match status" value="1"/>
</dbReference>
<dbReference type="InterPro" id="IPR011993">
    <property type="entry name" value="PH-like_dom_sf"/>
</dbReference>
<dbReference type="Gene3D" id="2.60.40.1110">
    <property type="match status" value="1"/>
</dbReference>
<feature type="region of interest" description="Disordered" evidence="9">
    <location>
        <begin position="520"/>
        <end position="553"/>
    </location>
</feature>
<feature type="region of interest" description="Disordered" evidence="9">
    <location>
        <begin position="1223"/>
        <end position="1243"/>
    </location>
</feature>
<dbReference type="InterPro" id="IPR013625">
    <property type="entry name" value="PTB"/>
</dbReference>
<dbReference type="SUPFAM" id="SSF50729">
    <property type="entry name" value="PH domain-like"/>
    <property type="match status" value="1"/>
</dbReference>
<dbReference type="STRING" id="8469.M7BFH7"/>
<evidence type="ECO:0000256" key="6">
    <source>
        <dbReference type="ARBA" id="ARBA00022949"/>
    </source>
</evidence>
<feature type="region of interest" description="Disordered" evidence="9">
    <location>
        <begin position="587"/>
        <end position="630"/>
    </location>
</feature>
<evidence type="ECO:0000256" key="2">
    <source>
        <dbReference type="ARBA" id="ARBA00007881"/>
    </source>
</evidence>
<dbReference type="PANTHER" id="PTHR45734:SF5">
    <property type="entry name" value="TENSIN-3"/>
    <property type="match status" value="1"/>
</dbReference>
<evidence type="ECO:0000313" key="13">
    <source>
        <dbReference type="EMBL" id="EMP34345.1"/>
    </source>
</evidence>
<evidence type="ECO:0000313" key="14">
    <source>
        <dbReference type="Proteomes" id="UP000031443"/>
    </source>
</evidence>
<dbReference type="InterPro" id="IPR029023">
    <property type="entry name" value="Tensin_phosphatase"/>
</dbReference>
<dbReference type="InterPro" id="IPR033929">
    <property type="entry name" value="Tensin_PTB"/>
</dbReference>
<feature type="compositionally biased region" description="Low complexity" evidence="9">
    <location>
        <begin position="358"/>
        <end position="371"/>
    </location>
</feature>
<sequence length="1704" mass="184467">MEEGYELDLTYITERIIAVSFPASCSEETYVHNLQDVTRMLKSKHGDNYLVLNLSEKRYDLTKLNPKIMDVGWPDLHAPPLDKMCTICKAMESWLNSDPQHVVVIHCRGGKGRIGVVISSYMHFTHVSARYVHFLSGLLSGSVKMNTTPLFLHFVILHGIPSFDAGGVCRPFLKIYQAMQPVHTSGIYSVGPENQSRICIAIEPAQLLKGDVMLKCYHKKYRSATRDVVFRLQFHTGAVQGYGLVFGKEDLDNANKDDRFPDYGKIELVFSGTPEKIQGCEHLKNDHGVIIDYNTSDPLIRWDSYENMSPDGEVLHTQGPIDGSLYAKVRKKSSSDTSIPSGAQGVPVTSSPDHSDHTLSVSSDSGHSTTSIRTDKTEEHQAPGIKRGLSPQEKAELDQLLSGFGLENSVSPLKDMTDAQSKYSGTRHIVPAQVHVNGDTKLKDRETDILDDEMPSHDLHSVDSIGTLSSSEGQHSAHLGNFNCHKSSQNSLLSDGFGSNTGEDHHSALAPDLGIGVDPLYERSFGSGEPKQSQQLQRNPPVSAQPQAYGPSNYSTQTWVRQQQMVTAHQYTYSPESEVRLGISSTVENSGNVQSHPRIPDTPTRGSSSRDAVQRGIGTVPSSSQVAEHPGPEAFRSRLVAEKDTHGLSLGVTVEGLPSSPTLDIDQSIEQLNRLILELDPTFEPIPTRINTVSRDTSQVNGFTSPDGDVGGPSVSPGFREKGEVTNRNLSRHGSPGDESGGRIRKLSLGQYDNDVPGQPPYTRCGWMTTTAIDQAVNPGSRIAVGETKEMSVARYQEDLDEVDRGIFSPTKNGNEAVPPTPAFPVSPETPYVKCPPHYRQMSPPGQQISSPPEMYRTEHVLTGLRYWQKTSCLLTIFSEGFSPMPVCRSAAREGSAGVALYFSLQSPRAPCPGTGRSSALSTSAQASPMKGKTLEASGKTSKKKDADSHLKEPAPKKSRSPARSTVSKPLTSQLSTTESKDFSSNMDGSARVMQHQHRPGVLRPHAAQLAHSYSPAQLCAKGCLCSLSPGFPAAQRGGVRAASAEGSSRAVPPCWVSSRVSGSDVPGGWGEKPPRPMWQRSGAAAQPWSPLPPGSPDAPWAPGSLFSPGSPAVLRLLPCLQEPGRLLGFQRGAESLRGSRAPGGELKARGRGQPCSQCGAESHAGQLSSQQGAAESRSYTEGLNHSVVMTDSTMGTNPALLRTDMQTAPSCQRPFVPACAISRNSPIPTGERPTGNYLVSSEFSSPIQDGSLLSHFQSPGLQIISLNSREDSSLDQQQEPAGHPSARAYLNYGGTSVSSNPPLEEKQPVFMANASSSPKTMSSPLASTADNGFLAHNLLTVASGHKSQSSTIQQHHGMNLHPQPPLPEKKRTSEGDRSFGSISPSSSGFSSPHSGSTISIPFPNVLPDFSKVLSTSPLSENPTDKHVTVKFVQDTSKFWYKPDISREQAIAILKDKEPGSFIVRDSHSFRGAYGLAMKVATPPPSVLQLNKKVGDLSNELVRHFLIECTHKGVRLKGCPNEPYFGSLTALVYQHSITPLALPCKLLIPDRDPLEEIAETAPQTAANSAAELLKQGAACNVWYLNSVEMESLTGYQAVQKALSITLMQDPPPISTVVHFKVSAQGITLTDNQRKLFFRRHYPVNTVIFCALDPQDRKVFGFVARKQGSATDNVCHLFAEHDPEQPASAIVNFVSKVMIGSQKKI</sequence>
<dbReference type="SUPFAM" id="SSF55550">
    <property type="entry name" value="SH2 domain"/>
    <property type="match status" value="1"/>
</dbReference>
<organism evidence="13 14">
    <name type="scientific">Chelonia mydas</name>
    <name type="common">Green sea-turtle</name>
    <name type="synonym">Chelonia agassizi</name>
    <dbReference type="NCBI Taxonomy" id="8469"/>
    <lineage>
        <taxon>Eukaryota</taxon>
        <taxon>Metazoa</taxon>
        <taxon>Chordata</taxon>
        <taxon>Craniata</taxon>
        <taxon>Vertebrata</taxon>
        <taxon>Euteleostomi</taxon>
        <taxon>Archelosauria</taxon>
        <taxon>Testudinata</taxon>
        <taxon>Testudines</taxon>
        <taxon>Cryptodira</taxon>
        <taxon>Durocryptodira</taxon>
        <taxon>Americhelydia</taxon>
        <taxon>Chelonioidea</taxon>
        <taxon>Cheloniidae</taxon>
        <taxon>Chelonia</taxon>
    </lineage>
</organism>
<evidence type="ECO:0000256" key="9">
    <source>
        <dbReference type="SAM" id="MobiDB-lite"/>
    </source>
</evidence>
<dbReference type="PROSITE" id="PS50001">
    <property type="entry name" value="SH2"/>
    <property type="match status" value="1"/>
</dbReference>
<evidence type="ECO:0000259" key="12">
    <source>
        <dbReference type="PROSITE" id="PS51182"/>
    </source>
</evidence>
<feature type="domain" description="Phosphatase tensin-type" evidence="11">
    <location>
        <begin position="1"/>
        <end position="165"/>
    </location>
</feature>
<keyword evidence="14" id="KW-1185">Reference proteome</keyword>
<feature type="domain" description="C2 tensin-type" evidence="12">
    <location>
        <begin position="147"/>
        <end position="273"/>
    </location>
</feature>
<feature type="region of interest" description="Disordered" evidence="9">
    <location>
        <begin position="1132"/>
        <end position="1180"/>
    </location>
</feature>
<feature type="region of interest" description="Disordered" evidence="9">
    <location>
        <begin position="332"/>
        <end position="392"/>
    </location>
</feature>
<dbReference type="SMART" id="SM00404">
    <property type="entry name" value="PTPc_motif"/>
    <property type="match status" value="1"/>
</dbReference>
<feature type="compositionally biased region" description="Basic and acidic residues" evidence="9">
    <location>
        <begin position="1368"/>
        <end position="1378"/>
    </location>
</feature>
<dbReference type="InterPro" id="IPR035012">
    <property type="entry name" value="Tensin-like_SH2"/>
</dbReference>
<dbReference type="InterPro" id="IPR000980">
    <property type="entry name" value="SH2"/>
</dbReference>
<dbReference type="eggNOG" id="KOG2283">
    <property type="taxonomic scope" value="Eukaryota"/>
</dbReference>
<dbReference type="SMART" id="SM00462">
    <property type="entry name" value="PTB"/>
    <property type="match status" value="1"/>
</dbReference>
<dbReference type="InterPro" id="IPR051484">
    <property type="entry name" value="Tensin_PTEN_phosphatase"/>
</dbReference>
<feature type="region of interest" description="Disordered" evidence="9">
    <location>
        <begin position="1345"/>
        <end position="1396"/>
    </location>
</feature>
<evidence type="ECO:0000256" key="3">
    <source>
        <dbReference type="ARBA" id="ARBA00022553"/>
    </source>
</evidence>
<feature type="compositionally biased region" description="Low complexity" evidence="9">
    <location>
        <begin position="1379"/>
        <end position="1396"/>
    </location>
</feature>
<dbReference type="InterPro" id="IPR029021">
    <property type="entry name" value="Prot-tyrosine_phosphatase-like"/>
</dbReference>
<dbReference type="Pfam" id="PF22785">
    <property type="entry name" value="Tc-R-P"/>
    <property type="match status" value="1"/>
</dbReference>
<evidence type="ECO:0000259" key="11">
    <source>
        <dbReference type="PROSITE" id="PS51181"/>
    </source>
</evidence>
<dbReference type="InterPro" id="IPR006020">
    <property type="entry name" value="PTB/PI_dom"/>
</dbReference>
<dbReference type="GO" id="GO:0005925">
    <property type="term" value="C:focal adhesion"/>
    <property type="evidence" value="ECO:0007669"/>
    <property type="project" value="UniProtKB-SubCell"/>
</dbReference>
<feature type="domain" description="SH2" evidence="10">
    <location>
        <begin position="1440"/>
        <end position="1550"/>
    </location>
</feature>
<dbReference type="Pfam" id="PF10409">
    <property type="entry name" value="PTEN_C2"/>
    <property type="match status" value="1"/>
</dbReference>
<keyword evidence="4" id="KW-0378">Hydrolase</keyword>
<dbReference type="Gene3D" id="2.30.29.30">
    <property type="entry name" value="Pleckstrin-homology domain (PH domain)/Phosphotyrosine-binding domain (PTB)"/>
    <property type="match status" value="1"/>
</dbReference>